<proteinExistence type="predicted"/>
<evidence type="ECO:0008006" key="3">
    <source>
        <dbReference type="Google" id="ProtNLM"/>
    </source>
</evidence>
<dbReference type="RefSeq" id="WP_145362552.1">
    <property type="nucleotide sequence ID" value="NZ_CP036268.1"/>
</dbReference>
<dbReference type="Proteomes" id="UP000317318">
    <property type="component" value="Chromosome"/>
</dbReference>
<organism evidence="1 2">
    <name type="scientific">Stratiformator vulcanicus</name>
    <dbReference type="NCBI Taxonomy" id="2527980"/>
    <lineage>
        <taxon>Bacteria</taxon>
        <taxon>Pseudomonadati</taxon>
        <taxon>Planctomycetota</taxon>
        <taxon>Planctomycetia</taxon>
        <taxon>Planctomycetales</taxon>
        <taxon>Planctomycetaceae</taxon>
        <taxon>Stratiformator</taxon>
    </lineage>
</organism>
<dbReference type="AlphaFoldDB" id="A0A517QXG3"/>
<protein>
    <recommendedName>
        <fullName evidence="3">Plasmid stabilization system protein</fullName>
    </recommendedName>
</protein>
<sequence>MKYTVTFSDEAEADLALIWLSAPDRDSVTNATSLLDALLRHDAHEKGRRRNAESNERAIDVLPIQCVFSASPVDRLVTVLHIRHVGGDT</sequence>
<evidence type="ECO:0000313" key="2">
    <source>
        <dbReference type="Proteomes" id="UP000317318"/>
    </source>
</evidence>
<dbReference type="EMBL" id="CP036268">
    <property type="protein sequence ID" value="QDT36342.1"/>
    <property type="molecule type" value="Genomic_DNA"/>
</dbReference>
<dbReference type="OrthoDB" id="9963705at2"/>
<reference evidence="1 2" key="1">
    <citation type="submission" date="2019-02" db="EMBL/GenBank/DDBJ databases">
        <title>Deep-cultivation of Planctomycetes and their phenomic and genomic characterization uncovers novel biology.</title>
        <authorList>
            <person name="Wiegand S."/>
            <person name="Jogler M."/>
            <person name="Boedeker C."/>
            <person name="Pinto D."/>
            <person name="Vollmers J."/>
            <person name="Rivas-Marin E."/>
            <person name="Kohn T."/>
            <person name="Peeters S.H."/>
            <person name="Heuer A."/>
            <person name="Rast P."/>
            <person name="Oberbeckmann S."/>
            <person name="Bunk B."/>
            <person name="Jeske O."/>
            <person name="Meyerdierks A."/>
            <person name="Storesund J.E."/>
            <person name="Kallscheuer N."/>
            <person name="Luecker S."/>
            <person name="Lage O.M."/>
            <person name="Pohl T."/>
            <person name="Merkel B.J."/>
            <person name="Hornburger P."/>
            <person name="Mueller R.-W."/>
            <person name="Bruemmer F."/>
            <person name="Labrenz M."/>
            <person name="Spormann A.M."/>
            <person name="Op den Camp H."/>
            <person name="Overmann J."/>
            <person name="Amann R."/>
            <person name="Jetten M.S.M."/>
            <person name="Mascher T."/>
            <person name="Medema M.H."/>
            <person name="Devos D.P."/>
            <person name="Kaster A.-K."/>
            <person name="Ovreas L."/>
            <person name="Rohde M."/>
            <person name="Galperin M.Y."/>
            <person name="Jogler C."/>
        </authorList>
    </citation>
    <scope>NUCLEOTIDE SEQUENCE [LARGE SCALE GENOMIC DNA]</scope>
    <source>
        <strain evidence="1 2">Pan189</strain>
    </source>
</reference>
<evidence type="ECO:0000313" key="1">
    <source>
        <dbReference type="EMBL" id="QDT36342.1"/>
    </source>
</evidence>
<gene>
    <name evidence="1" type="ORF">Pan189_06980</name>
</gene>
<keyword evidence="2" id="KW-1185">Reference proteome</keyword>
<accession>A0A517QXG3</accession>
<name>A0A517QXG3_9PLAN</name>
<dbReference type="KEGG" id="svp:Pan189_06980"/>